<feature type="transmembrane region" description="Helical" evidence="7">
    <location>
        <begin position="209"/>
        <end position="229"/>
    </location>
</feature>
<keyword evidence="5 7" id="KW-0472">Membrane</keyword>
<comment type="similarity">
    <text evidence="2 6">Belongs to the ABC-3 integral membrane protein family.</text>
</comment>
<feature type="transmembrane region" description="Helical" evidence="7">
    <location>
        <begin position="119"/>
        <end position="139"/>
    </location>
</feature>
<dbReference type="EMBL" id="JADZLT010000049">
    <property type="protein sequence ID" value="MBH0237871.1"/>
    <property type="molecule type" value="Genomic_DNA"/>
</dbReference>
<dbReference type="Proteomes" id="UP000631694">
    <property type="component" value="Unassembled WGS sequence"/>
</dbReference>
<evidence type="ECO:0000256" key="3">
    <source>
        <dbReference type="ARBA" id="ARBA00022692"/>
    </source>
</evidence>
<sequence>MWRAMGVGVFISVLCAVLSCFIVLKGWALVGDALSHAVLPGIVVAYVAGLPLVLGAAASGLACVWLAGAANGRTRVKPDALLGISFTGFLAVGLILMVATPSEIHFMHVLFGNLLGIETAAILQVLAVGVPTLAIVLAWRKDLVLAAFDPAQARVIGLSPVRLELLLLALTAFTVVVAMQAVGIALVMAMLVTPGCIGRLLADRFDRMLIAAASSAAFATALGTLASFWADGATGATIVLVQATLFVLAFLFAPRRGLLARHRAVARAGS</sequence>
<name>A0A931I251_9HYPH</name>
<evidence type="ECO:0000256" key="7">
    <source>
        <dbReference type="SAM" id="Phobius"/>
    </source>
</evidence>
<evidence type="ECO:0000256" key="6">
    <source>
        <dbReference type="RuleBase" id="RU003943"/>
    </source>
</evidence>
<dbReference type="PANTHER" id="PTHR30477:SF13">
    <property type="entry name" value="IRON TRANSPORT SYSTEM MEMBRANE PROTEIN HI_0360-RELATED"/>
    <property type="match status" value="1"/>
</dbReference>
<dbReference type="InterPro" id="IPR001626">
    <property type="entry name" value="ABC_TroCD"/>
</dbReference>
<feature type="transmembrane region" description="Helical" evidence="7">
    <location>
        <begin position="160"/>
        <end position="178"/>
    </location>
</feature>
<comment type="subcellular location">
    <subcellularLocation>
        <location evidence="6">Cell membrane</location>
        <topology evidence="6">Multi-pass membrane protein</topology>
    </subcellularLocation>
    <subcellularLocation>
        <location evidence="1">Membrane</location>
        <topology evidence="1">Multi-pass membrane protein</topology>
    </subcellularLocation>
</comment>
<proteinExistence type="inferred from homology"/>
<dbReference type="Gene3D" id="1.10.3470.10">
    <property type="entry name" value="ABC transporter involved in vitamin B12 uptake, BtuC"/>
    <property type="match status" value="1"/>
</dbReference>
<feature type="transmembrane region" description="Helical" evidence="7">
    <location>
        <begin position="235"/>
        <end position="253"/>
    </location>
</feature>
<evidence type="ECO:0000313" key="8">
    <source>
        <dbReference type="EMBL" id="MBH0237871.1"/>
    </source>
</evidence>
<evidence type="ECO:0000256" key="5">
    <source>
        <dbReference type="ARBA" id="ARBA00023136"/>
    </source>
</evidence>
<keyword evidence="9" id="KW-1185">Reference proteome</keyword>
<dbReference type="FunFam" id="1.10.3470.10:FF:000003">
    <property type="entry name" value="Iron ABC transporter permease SitD"/>
    <property type="match status" value="1"/>
</dbReference>
<protein>
    <submittedName>
        <fullName evidence="8">Metal ABC transporter permease</fullName>
    </submittedName>
</protein>
<dbReference type="PANTHER" id="PTHR30477">
    <property type="entry name" value="ABC-TRANSPORTER METAL-BINDING PROTEIN"/>
    <property type="match status" value="1"/>
</dbReference>
<organism evidence="8 9">
    <name type="scientific">Methylobrevis albus</name>
    <dbReference type="NCBI Taxonomy" id="2793297"/>
    <lineage>
        <taxon>Bacteria</taxon>
        <taxon>Pseudomonadati</taxon>
        <taxon>Pseudomonadota</taxon>
        <taxon>Alphaproteobacteria</taxon>
        <taxon>Hyphomicrobiales</taxon>
        <taxon>Pleomorphomonadaceae</taxon>
        <taxon>Methylobrevis</taxon>
    </lineage>
</organism>
<reference evidence="8" key="1">
    <citation type="submission" date="2020-12" db="EMBL/GenBank/DDBJ databases">
        <title>Methylobrevis albus sp. nov., isolated from fresh water lack sediment.</title>
        <authorList>
            <person name="Zou Q."/>
        </authorList>
    </citation>
    <scope>NUCLEOTIDE SEQUENCE</scope>
    <source>
        <strain evidence="8">L22</strain>
    </source>
</reference>
<dbReference type="Pfam" id="PF00950">
    <property type="entry name" value="ABC-3"/>
    <property type="match status" value="1"/>
</dbReference>
<dbReference type="GO" id="GO:0043190">
    <property type="term" value="C:ATP-binding cassette (ABC) transporter complex"/>
    <property type="evidence" value="ECO:0007669"/>
    <property type="project" value="InterPro"/>
</dbReference>
<dbReference type="InterPro" id="IPR037294">
    <property type="entry name" value="ABC_BtuC-like"/>
</dbReference>
<feature type="transmembrane region" description="Helical" evidence="7">
    <location>
        <begin position="184"/>
        <end position="202"/>
    </location>
</feature>
<evidence type="ECO:0000256" key="1">
    <source>
        <dbReference type="ARBA" id="ARBA00004141"/>
    </source>
</evidence>
<accession>A0A931I251</accession>
<feature type="transmembrane region" description="Helical" evidence="7">
    <location>
        <begin position="42"/>
        <end position="68"/>
    </location>
</feature>
<dbReference type="SUPFAM" id="SSF81345">
    <property type="entry name" value="ABC transporter involved in vitamin B12 uptake, BtuC"/>
    <property type="match status" value="1"/>
</dbReference>
<dbReference type="PROSITE" id="PS51257">
    <property type="entry name" value="PROKAR_LIPOPROTEIN"/>
    <property type="match status" value="1"/>
</dbReference>
<gene>
    <name evidence="8" type="ORF">I5731_08565</name>
</gene>
<comment type="caution">
    <text evidence="8">The sequence shown here is derived from an EMBL/GenBank/DDBJ whole genome shotgun (WGS) entry which is preliminary data.</text>
</comment>
<dbReference type="GO" id="GO:0010043">
    <property type="term" value="P:response to zinc ion"/>
    <property type="evidence" value="ECO:0007669"/>
    <property type="project" value="TreeGrafter"/>
</dbReference>
<evidence type="ECO:0000256" key="2">
    <source>
        <dbReference type="ARBA" id="ARBA00008034"/>
    </source>
</evidence>
<dbReference type="AlphaFoldDB" id="A0A931I251"/>
<dbReference type="GO" id="GO:0071281">
    <property type="term" value="P:cellular response to iron ion"/>
    <property type="evidence" value="ECO:0007669"/>
    <property type="project" value="UniProtKB-ARBA"/>
</dbReference>
<dbReference type="GO" id="GO:0055085">
    <property type="term" value="P:transmembrane transport"/>
    <property type="evidence" value="ECO:0007669"/>
    <property type="project" value="InterPro"/>
</dbReference>
<keyword evidence="4 7" id="KW-1133">Transmembrane helix</keyword>
<keyword evidence="3 6" id="KW-0812">Transmembrane</keyword>
<dbReference type="CDD" id="cd06550">
    <property type="entry name" value="TM_ABC_iron-siderophores_like"/>
    <property type="match status" value="1"/>
</dbReference>
<keyword evidence="6" id="KW-0813">Transport</keyword>
<feature type="transmembrane region" description="Helical" evidence="7">
    <location>
        <begin position="7"/>
        <end position="30"/>
    </location>
</feature>
<evidence type="ECO:0000313" key="9">
    <source>
        <dbReference type="Proteomes" id="UP000631694"/>
    </source>
</evidence>
<feature type="transmembrane region" description="Helical" evidence="7">
    <location>
        <begin position="80"/>
        <end position="99"/>
    </location>
</feature>
<evidence type="ECO:0000256" key="4">
    <source>
        <dbReference type="ARBA" id="ARBA00022989"/>
    </source>
</evidence>